<dbReference type="GO" id="GO:0016747">
    <property type="term" value="F:acyltransferase activity, transferring groups other than amino-acyl groups"/>
    <property type="evidence" value="ECO:0007669"/>
    <property type="project" value="InterPro"/>
</dbReference>
<sequence>MKNHLEIKFEIANFELEEIENWLKEELLTSNNGFYHNWNLIAKAYSENKIVIIKNEINVIGFLIWCDFNMYAEIDIFEIKREFRKKGIGKYFFNEVSTFFKNHNFSAIKLFCEPQESEKFWIKMEFIKFPKIGYSISDLTYFKPLIEINEPTIEIDENNKLELWDLEPYQIKDTKPKWIWSINSEKFLPILNPCNSDWNIRWTKNGKVIRENKVKRFSNTEIEFGNFLFVEELTE</sequence>
<evidence type="ECO:0000313" key="3">
    <source>
        <dbReference type="Proteomes" id="UP000247681"/>
    </source>
</evidence>
<dbReference type="Gene3D" id="3.40.630.30">
    <property type="match status" value="1"/>
</dbReference>
<dbReference type="AlphaFoldDB" id="A0A2V4C1R6"/>
<name>A0A2V4C1R6_9FLAO</name>
<dbReference type="OrthoDB" id="9182386at2"/>
<dbReference type="EMBL" id="QJHL01000002">
    <property type="protein sequence ID" value="PXY45249.1"/>
    <property type="molecule type" value="Genomic_DNA"/>
</dbReference>
<dbReference type="CDD" id="cd04301">
    <property type="entry name" value="NAT_SF"/>
    <property type="match status" value="1"/>
</dbReference>
<evidence type="ECO:0000259" key="1">
    <source>
        <dbReference type="PROSITE" id="PS51186"/>
    </source>
</evidence>
<evidence type="ECO:0000313" key="2">
    <source>
        <dbReference type="EMBL" id="PXY45249.1"/>
    </source>
</evidence>
<dbReference type="RefSeq" id="WP_110346755.1">
    <property type="nucleotide sequence ID" value="NZ_QJHL01000002.1"/>
</dbReference>
<organism evidence="2 3">
    <name type="scientific">Flavobacterium hydrophilum</name>
    <dbReference type="NCBI Taxonomy" id="2211445"/>
    <lineage>
        <taxon>Bacteria</taxon>
        <taxon>Pseudomonadati</taxon>
        <taxon>Bacteroidota</taxon>
        <taxon>Flavobacteriia</taxon>
        <taxon>Flavobacteriales</taxon>
        <taxon>Flavobacteriaceae</taxon>
        <taxon>Flavobacterium</taxon>
    </lineage>
</organism>
<dbReference type="PROSITE" id="PS51186">
    <property type="entry name" value="GNAT"/>
    <property type="match status" value="1"/>
</dbReference>
<dbReference type="SUPFAM" id="SSF55729">
    <property type="entry name" value="Acyl-CoA N-acyltransferases (Nat)"/>
    <property type="match status" value="1"/>
</dbReference>
<protein>
    <recommendedName>
        <fullName evidence="1">N-acetyltransferase domain-containing protein</fullName>
    </recommendedName>
</protein>
<dbReference type="InterPro" id="IPR000182">
    <property type="entry name" value="GNAT_dom"/>
</dbReference>
<gene>
    <name evidence="2" type="ORF">DMB68_11195</name>
</gene>
<reference evidence="2 3" key="1">
    <citation type="submission" date="2018-05" db="EMBL/GenBank/DDBJ databases">
        <title>Flavobacterium sp. strain IMCC34758, incomplete genome.</title>
        <authorList>
            <person name="Joung Y."/>
        </authorList>
    </citation>
    <scope>NUCLEOTIDE SEQUENCE [LARGE SCALE GENOMIC DNA]</scope>
    <source>
        <strain evidence="2 3">IMCC34758</strain>
    </source>
</reference>
<dbReference type="Proteomes" id="UP000247681">
    <property type="component" value="Unassembled WGS sequence"/>
</dbReference>
<comment type="caution">
    <text evidence="2">The sequence shown here is derived from an EMBL/GenBank/DDBJ whole genome shotgun (WGS) entry which is preliminary data.</text>
</comment>
<keyword evidence="3" id="KW-1185">Reference proteome</keyword>
<feature type="domain" description="N-acetyltransferase" evidence="1">
    <location>
        <begin position="7"/>
        <end position="162"/>
    </location>
</feature>
<accession>A0A2V4C1R6</accession>
<proteinExistence type="predicted"/>
<dbReference type="InterPro" id="IPR016181">
    <property type="entry name" value="Acyl_CoA_acyltransferase"/>
</dbReference>
<dbReference type="Pfam" id="PF00583">
    <property type="entry name" value="Acetyltransf_1"/>
    <property type="match status" value="1"/>
</dbReference>